<dbReference type="RefSeq" id="WP_309654305.1">
    <property type="nucleotide sequence ID" value="NZ_JARWAK010000036.1"/>
</dbReference>
<proteinExistence type="predicted"/>
<dbReference type="InterPro" id="IPR010221">
    <property type="entry name" value="VCBS_dom"/>
</dbReference>
<feature type="non-terminal residue" evidence="2">
    <location>
        <position position="1"/>
    </location>
</feature>
<feature type="non-terminal residue" evidence="2">
    <location>
        <position position="205"/>
    </location>
</feature>
<accession>A0ABU1G715</accession>
<evidence type="ECO:0000313" key="2">
    <source>
        <dbReference type="EMBL" id="MDR5868735.1"/>
    </source>
</evidence>
<dbReference type="EMBL" id="JARWAK010000036">
    <property type="protein sequence ID" value="MDR5868735.1"/>
    <property type="molecule type" value="Genomic_DNA"/>
</dbReference>
<protein>
    <submittedName>
        <fullName evidence="2">Ig-like domain-containing protein</fullName>
    </submittedName>
</protein>
<dbReference type="Proteomes" id="UP001264519">
    <property type="component" value="Unassembled WGS sequence"/>
</dbReference>
<keyword evidence="3" id="KW-1185">Reference proteome</keyword>
<feature type="region of interest" description="Disordered" evidence="1">
    <location>
        <begin position="1"/>
        <end position="31"/>
    </location>
</feature>
<evidence type="ECO:0000313" key="3">
    <source>
        <dbReference type="Proteomes" id="UP001264519"/>
    </source>
</evidence>
<dbReference type="NCBIfam" id="TIGR01965">
    <property type="entry name" value="VCBS_repeat"/>
    <property type="match status" value="1"/>
</dbReference>
<name>A0ABU1G715_9GAMM</name>
<sequence>ADGSSANGTLTVRFDDDLPTASAEADQSVAEGDTVTGTLDFAGGADGAAVSHVNGEALVFDAENDGYSQAIALDNGTLEVKADGSYRYTADDNLTQPASDSATFTVTDNDGDSASATLSFTITDANAPTAGESSALVDDEGLEGGIDGGVGDDVGQGDETSFSGTLAFDFGGDGAGSVSLAAMDGATGTVGTESVRYAWDGATGT</sequence>
<dbReference type="Pfam" id="PF17963">
    <property type="entry name" value="Big_9"/>
    <property type="match status" value="1"/>
</dbReference>
<organism evidence="2 3">
    <name type="scientific">Halomonas koreensis</name>
    <dbReference type="NCBI Taxonomy" id="245385"/>
    <lineage>
        <taxon>Bacteria</taxon>
        <taxon>Pseudomonadati</taxon>
        <taxon>Pseudomonadota</taxon>
        <taxon>Gammaproteobacteria</taxon>
        <taxon>Oceanospirillales</taxon>
        <taxon>Halomonadaceae</taxon>
        <taxon>Halomonas</taxon>
    </lineage>
</organism>
<reference evidence="2 3" key="1">
    <citation type="submission" date="2023-04" db="EMBL/GenBank/DDBJ databases">
        <title>A long-awaited taxogenomic arrangement of the family Halomonadaceae.</title>
        <authorList>
            <person name="De La Haba R."/>
            <person name="Chuvochina M."/>
            <person name="Wittouck S."/>
            <person name="Arahal D.R."/>
            <person name="Sanchez-Porro C."/>
            <person name="Hugenholtz P."/>
            <person name="Ventosa A."/>
        </authorList>
    </citation>
    <scope>NUCLEOTIDE SEQUENCE [LARGE SCALE GENOMIC DNA]</scope>
    <source>
        <strain evidence="2 3">DSM 23530</strain>
    </source>
</reference>
<evidence type="ECO:0000256" key="1">
    <source>
        <dbReference type="SAM" id="MobiDB-lite"/>
    </source>
</evidence>
<feature type="compositionally biased region" description="Polar residues" evidence="1">
    <location>
        <begin position="1"/>
        <end position="10"/>
    </location>
</feature>
<comment type="caution">
    <text evidence="2">The sequence shown here is derived from an EMBL/GenBank/DDBJ whole genome shotgun (WGS) entry which is preliminary data.</text>
</comment>
<gene>
    <name evidence="2" type="ORF">QC818_18295</name>
</gene>